<proteinExistence type="predicted"/>
<dbReference type="Pfam" id="PF00226">
    <property type="entry name" value="DnaJ"/>
    <property type="match status" value="1"/>
</dbReference>
<dbReference type="Gene3D" id="1.10.287.110">
    <property type="entry name" value="DnaJ domain"/>
    <property type="match status" value="1"/>
</dbReference>
<dbReference type="InterPro" id="IPR007791">
    <property type="entry name" value="DjlA_N"/>
</dbReference>
<accession>A0A3B0T0B6</accession>
<name>A0A3B0T0B6_9ZZZZ</name>
<dbReference type="InterPro" id="IPR001623">
    <property type="entry name" value="DnaJ_domain"/>
</dbReference>
<dbReference type="InterPro" id="IPR029024">
    <property type="entry name" value="TerB-like"/>
</dbReference>
<organism evidence="2">
    <name type="scientific">hydrothermal vent metagenome</name>
    <dbReference type="NCBI Taxonomy" id="652676"/>
    <lineage>
        <taxon>unclassified sequences</taxon>
        <taxon>metagenomes</taxon>
        <taxon>ecological metagenomes</taxon>
    </lineage>
</organism>
<sequence>MSIWGKLVGAAAGLTLGGPIGALVGAIAGHYALDRKSGARAGGGQRRRAGAQAERQVAFTIGVIALGAKMAKADGRVTRDEVAAFRQIFHVPPAEKENVARVFNLAKKDIAGYEAYAAQLAQLFGPQSEILEDVLDGLFHIAKADGVVHPSERTFLEQVARRFGFSGASFERICARHIKPDEGDPYVVLGLNREVDDRELKRTYRKLVRENHPDRMIARGVPEEFVAIATERLARINVAFDRIQAERGI</sequence>
<feature type="domain" description="J" evidence="1">
    <location>
        <begin position="184"/>
        <end position="248"/>
    </location>
</feature>
<dbReference type="SUPFAM" id="SSF158682">
    <property type="entry name" value="TerB-like"/>
    <property type="match status" value="1"/>
</dbReference>
<dbReference type="PROSITE" id="PS50076">
    <property type="entry name" value="DNAJ_2"/>
    <property type="match status" value="1"/>
</dbReference>
<evidence type="ECO:0000313" key="2">
    <source>
        <dbReference type="EMBL" id="VAW11755.1"/>
    </source>
</evidence>
<gene>
    <name evidence="2" type="ORF">MNBD_ALPHA09-752</name>
</gene>
<dbReference type="SMART" id="SM00271">
    <property type="entry name" value="DnaJ"/>
    <property type="match status" value="1"/>
</dbReference>
<dbReference type="AlphaFoldDB" id="A0A3B0T0B6"/>
<evidence type="ECO:0000259" key="1">
    <source>
        <dbReference type="PROSITE" id="PS50076"/>
    </source>
</evidence>
<dbReference type="EMBL" id="UOEM01000034">
    <property type="protein sequence ID" value="VAW11755.1"/>
    <property type="molecule type" value="Genomic_DNA"/>
</dbReference>
<dbReference type="Gene3D" id="1.10.3680.10">
    <property type="entry name" value="TerB-like"/>
    <property type="match status" value="1"/>
</dbReference>
<dbReference type="CDD" id="cd07316">
    <property type="entry name" value="terB_like_DjlA"/>
    <property type="match status" value="1"/>
</dbReference>
<dbReference type="Pfam" id="PF05099">
    <property type="entry name" value="TerB"/>
    <property type="match status" value="1"/>
</dbReference>
<protein>
    <submittedName>
        <fullName evidence="2">DnaJ-like protein DjlA</fullName>
    </submittedName>
</protein>
<dbReference type="CDD" id="cd06257">
    <property type="entry name" value="DnaJ"/>
    <property type="match status" value="1"/>
</dbReference>
<dbReference type="InterPro" id="IPR036869">
    <property type="entry name" value="J_dom_sf"/>
</dbReference>
<dbReference type="SUPFAM" id="SSF46565">
    <property type="entry name" value="Chaperone J-domain"/>
    <property type="match status" value="1"/>
</dbReference>
<dbReference type="PRINTS" id="PR00625">
    <property type="entry name" value="JDOMAIN"/>
</dbReference>
<reference evidence="2" key="1">
    <citation type="submission" date="2018-06" db="EMBL/GenBank/DDBJ databases">
        <authorList>
            <person name="Zhirakovskaya E."/>
        </authorList>
    </citation>
    <scope>NUCLEOTIDE SEQUENCE</scope>
</reference>